<dbReference type="AlphaFoldDB" id="A0A2M7V5W5"/>
<evidence type="ECO:0000313" key="2">
    <source>
        <dbReference type="EMBL" id="PIZ94030.1"/>
    </source>
</evidence>
<organism evidence="2 3">
    <name type="scientific">Candidatus Magasanikbacteria bacterium CG_4_10_14_0_2_um_filter_41_31</name>
    <dbReference type="NCBI Taxonomy" id="1974639"/>
    <lineage>
        <taxon>Bacteria</taxon>
        <taxon>Candidatus Magasanikiibacteriota</taxon>
    </lineage>
</organism>
<dbReference type="Pfam" id="PF01266">
    <property type="entry name" value="DAO"/>
    <property type="match status" value="1"/>
</dbReference>
<dbReference type="InterPro" id="IPR006076">
    <property type="entry name" value="FAD-dep_OxRdtase"/>
</dbReference>
<dbReference type="Proteomes" id="UP000230078">
    <property type="component" value="Unassembled WGS sequence"/>
</dbReference>
<comment type="caution">
    <text evidence="2">The sequence shown here is derived from an EMBL/GenBank/DDBJ whole genome shotgun (WGS) entry which is preliminary data.</text>
</comment>
<evidence type="ECO:0000259" key="1">
    <source>
        <dbReference type="Pfam" id="PF01266"/>
    </source>
</evidence>
<evidence type="ECO:0000313" key="3">
    <source>
        <dbReference type="Proteomes" id="UP000230078"/>
    </source>
</evidence>
<feature type="domain" description="FAD dependent oxidoreductase" evidence="1">
    <location>
        <begin position="6"/>
        <end position="53"/>
    </location>
</feature>
<dbReference type="PANTHER" id="PTHR42685">
    <property type="entry name" value="GERANYLGERANYL DIPHOSPHATE REDUCTASE"/>
    <property type="match status" value="1"/>
</dbReference>
<dbReference type="SUPFAM" id="SSF51905">
    <property type="entry name" value="FAD/NAD(P)-binding domain"/>
    <property type="match status" value="1"/>
</dbReference>
<dbReference type="EMBL" id="PFPI01000004">
    <property type="protein sequence ID" value="PIZ94030.1"/>
    <property type="molecule type" value="Genomic_DNA"/>
</dbReference>
<gene>
    <name evidence="2" type="ORF">COX83_00365</name>
</gene>
<reference evidence="3" key="1">
    <citation type="submission" date="2017-09" db="EMBL/GenBank/DDBJ databases">
        <title>Depth-based differentiation of microbial function through sediment-hosted aquifers and enrichment of novel symbionts in the deep terrestrial subsurface.</title>
        <authorList>
            <person name="Probst A.J."/>
            <person name="Ladd B."/>
            <person name="Jarett J.K."/>
            <person name="Geller-Mcgrath D.E."/>
            <person name="Sieber C.M.K."/>
            <person name="Emerson J.B."/>
            <person name="Anantharaman K."/>
            <person name="Thomas B.C."/>
            <person name="Malmstrom R."/>
            <person name="Stieglmeier M."/>
            <person name="Klingl A."/>
            <person name="Woyke T."/>
            <person name="Ryan C.M."/>
            <person name="Banfield J.F."/>
        </authorList>
    </citation>
    <scope>NUCLEOTIDE SEQUENCE [LARGE SCALE GENOMIC DNA]</scope>
</reference>
<sequence length="418" mass="47361">MQEKFDVIIIGASFSGLTLAHHLPKTYKVLVVDAKPFAGSSVESTGLITTHTREEFASFFDIDAYITNPISSICVVSPNYDDYFISKTDDYWIYQTDTKALVRALAEKLSDNVTVWTGMAYDSVETHDGVSTIQLKGGGDVKIVTTTFLVGADGGHSSVAESIHQLDTNGTFLFGYEEVWIGDVLLGPLPAETIYHFWFGEFSLGYGGWLSPTTIDSKPGFRIGLAKLKKDRGDAKKLLAQFMETLTEKKIVSLPADVLKPEYRFGSFIPIGGVLKKTSFENTLLIGDAAGYCGAFAADGIKGSVISGKESALLIERYLNGERCNLAKTLREKINEHRWLIDYYTRQQRYRWIWDRMKKDRTFRAMYNIINEERAHFLDQFCDNKDRRKSLSRSVLKIKYIPKLVIYSWYIFLDFFVR</sequence>
<protein>
    <recommendedName>
        <fullName evidence="1">FAD dependent oxidoreductase domain-containing protein</fullName>
    </recommendedName>
</protein>
<proteinExistence type="predicted"/>
<name>A0A2M7V5W5_9BACT</name>
<dbReference type="PRINTS" id="PR00420">
    <property type="entry name" value="RNGMNOXGNASE"/>
</dbReference>
<dbReference type="PANTHER" id="PTHR42685:SF22">
    <property type="entry name" value="CONDITIONED MEDIUM FACTOR RECEPTOR 1"/>
    <property type="match status" value="1"/>
</dbReference>
<dbReference type="InterPro" id="IPR050407">
    <property type="entry name" value="Geranylgeranyl_reductase"/>
</dbReference>
<dbReference type="InterPro" id="IPR036188">
    <property type="entry name" value="FAD/NAD-bd_sf"/>
</dbReference>
<dbReference type="Gene3D" id="3.50.50.60">
    <property type="entry name" value="FAD/NAD(P)-binding domain"/>
    <property type="match status" value="1"/>
</dbReference>
<accession>A0A2M7V5W5</accession>